<dbReference type="PROSITE" id="PS50011">
    <property type="entry name" value="PROTEIN_KINASE_DOM"/>
    <property type="match status" value="1"/>
</dbReference>
<dbReference type="GO" id="GO:0005524">
    <property type="term" value="F:ATP binding"/>
    <property type="evidence" value="ECO:0007669"/>
    <property type="project" value="InterPro"/>
</dbReference>
<protein>
    <recommendedName>
        <fullName evidence="1">Protein kinase domain-containing protein</fullName>
    </recommendedName>
</protein>
<name>A0A6C0JQA2_9ZZZZ</name>
<accession>A0A6C0JQA2</accession>
<dbReference type="GO" id="GO:0004672">
    <property type="term" value="F:protein kinase activity"/>
    <property type="evidence" value="ECO:0007669"/>
    <property type="project" value="InterPro"/>
</dbReference>
<dbReference type="InterPro" id="IPR000719">
    <property type="entry name" value="Prot_kinase_dom"/>
</dbReference>
<dbReference type="InterPro" id="IPR011009">
    <property type="entry name" value="Kinase-like_dom_sf"/>
</dbReference>
<organism evidence="2">
    <name type="scientific">viral metagenome</name>
    <dbReference type="NCBI Taxonomy" id="1070528"/>
    <lineage>
        <taxon>unclassified sequences</taxon>
        <taxon>metagenomes</taxon>
        <taxon>organismal metagenomes</taxon>
    </lineage>
</organism>
<dbReference type="Gene3D" id="1.10.510.10">
    <property type="entry name" value="Transferase(Phosphotransferase) domain 1"/>
    <property type="match status" value="1"/>
</dbReference>
<feature type="domain" description="Protein kinase" evidence="1">
    <location>
        <begin position="116"/>
        <end position="356"/>
    </location>
</feature>
<proteinExistence type="predicted"/>
<dbReference type="EMBL" id="MN740671">
    <property type="protein sequence ID" value="QHU07051.1"/>
    <property type="molecule type" value="Genomic_DNA"/>
</dbReference>
<dbReference type="AlphaFoldDB" id="A0A6C0JQA2"/>
<evidence type="ECO:0000313" key="2">
    <source>
        <dbReference type="EMBL" id="QHU07051.1"/>
    </source>
</evidence>
<dbReference type="Pfam" id="PF07714">
    <property type="entry name" value="PK_Tyr_Ser-Thr"/>
    <property type="match status" value="1"/>
</dbReference>
<dbReference type="InterPro" id="IPR001245">
    <property type="entry name" value="Ser-Thr/Tyr_kinase_cat_dom"/>
</dbReference>
<evidence type="ECO:0000259" key="1">
    <source>
        <dbReference type="PROSITE" id="PS50011"/>
    </source>
</evidence>
<reference evidence="2" key="1">
    <citation type="journal article" date="2020" name="Nature">
        <title>Giant virus diversity and host interactions through global metagenomics.</title>
        <authorList>
            <person name="Schulz F."/>
            <person name="Roux S."/>
            <person name="Paez-Espino D."/>
            <person name="Jungbluth S."/>
            <person name="Walsh D.A."/>
            <person name="Denef V.J."/>
            <person name="McMahon K.D."/>
            <person name="Konstantinidis K.T."/>
            <person name="Eloe-Fadrosh E.A."/>
            <person name="Kyrpides N.C."/>
            <person name="Woyke T."/>
        </authorList>
    </citation>
    <scope>NUCLEOTIDE SEQUENCE</scope>
    <source>
        <strain evidence="2">GVMAG-S-1038524-41</strain>
    </source>
</reference>
<dbReference type="SUPFAM" id="SSF56112">
    <property type="entry name" value="Protein kinase-like (PK-like)"/>
    <property type="match status" value="1"/>
</dbReference>
<sequence length="356" mass="40819">MGSQTSTRKINIEQLDTSVTDWVKATGFIHKDRTRNFKVFQSLKDNETCVCNKNWGKQVDDCKEIVVEKRIGSQSMAGEAYLIDIRGEKAVAKLMPIISEKSEAENKNELRIAIQASNLVVRGQSQFFPLVYAVSDCNNTIFNPKSSFYKKANLYAMREHIGKQIDGRVPKKRFMALSRTKESLKEIMKVSMNPRSGGLKEPPNTEYTVRSHVMIDELAWGDLGQYILENKNKMTLSMWDLIFLQVFMGINDMQEKLSVVHRDLHQGNVLLSFHENKKIQFVTCLIHDFGKSDIIEAGKWRRLDRVADVEIFFNAMEKHAPPPIMEKMEYVKTNIIDPHPDGAPIIPTIMSYWGKV</sequence>